<dbReference type="InterPro" id="IPR032676">
    <property type="entry name" value="YkuD_2"/>
</dbReference>
<accession>A0A917JQJ0</accession>
<reference evidence="1" key="1">
    <citation type="journal article" date="2014" name="Int. J. Syst. Evol. Microbiol.">
        <title>Complete genome sequence of Corynebacterium casei LMG S-19264T (=DSM 44701T), isolated from a smear-ripened cheese.</title>
        <authorList>
            <consortium name="US DOE Joint Genome Institute (JGI-PGF)"/>
            <person name="Walter F."/>
            <person name="Albersmeier A."/>
            <person name="Kalinowski J."/>
            <person name="Ruckert C."/>
        </authorList>
    </citation>
    <scope>NUCLEOTIDE SEQUENCE</scope>
    <source>
        <strain evidence="1">JCM 13919</strain>
    </source>
</reference>
<dbReference type="RefSeq" id="WP_131776260.1">
    <property type="nucleotide sequence ID" value="NZ_BMOB01000003.1"/>
</dbReference>
<comment type="caution">
    <text evidence="1">The sequence shown here is derived from an EMBL/GenBank/DDBJ whole genome shotgun (WGS) entry which is preliminary data.</text>
</comment>
<dbReference type="PANTHER" id="PTHR38477:SF1">
    <property type="entry name" value="MUREIN L,D-TRANSPEPTIDASE CATALYTIC DOMAIN FAMILY PROTEIN"/>
    <property type="match status" value="1"/>
</dbReference>
<dbReference type="OrthoDB" id="9815195at2"/>
<organism evidence="1 2">
    <name type="scientific">Legionella impletisoli</name>
    <dbReference type="NCBI Taxonomy" id="343510"/>
    <lineage>
        <taxon>Bacteria</taxon>
        <taxon>Pseudomonadati</taxon>
        <taxon>Pseudomonadota</taxon>
        <taxon>Gammaproteobacteria</taxon>
        <taxon>Legionellales</taxon>
        <taxon>Legionellaceae</taxon>
        <taxon>Legionella</taxon>
    </lineage>
</organism>
<protein>
    <recommendedName>
        <fullName evidence="3">Murein L,D-transpeptidase catalytic domain family protein</fullName>
    </recommendedName>
</protein>
<dbReference type="Proteomes" id="UP000630149">
    <property type="component" value="Unassembled WGS sequence"/>
</dbReference>
<reference evidence="1" key="2">
    <citation type="submission" date="2020-09" db="EMBL/GenBank/DDBJ databases">
        <authorList>
            <person name="Sun Q."/>
            <person name="Ohkuma M."/>
        </authorList>
    </citation>
    <scope>NUCLEOTIDE SEQUENCE</scope>
    <source>
        <strain evidence="1">JCM 13919</strain>
    </source>
</reference>
<name>A0A917JQJ0_9GAMM</name>
<dbReference type="Pfam" id="PF13645">
    <property type="entry name" value="YkuD_2"/>
    <property type="match status" value="1"/>
</dbReference>
<evidence type="ECO:0000313" key="1">
    <source>
        <dbReference type="EMBL" id="GGI81882.1"/>
    </source>
</evidence>
<dbReference type="EMBL" id="BMOB01000003">
    <property type="protein sequence ID" value="GGI81882.1"/>
    <property type="molecule type" value="Genomic_DNA"/>
</dbReference>
<evidence type="ECO:0000313" key="2">
    <source>
        <dbReference type="Proteomes" id="UP000630149"/>
    </source>
</evidence>
<dbReference type="AlphaFoldDB" id="A0A917JQJ0"/>
<proteinExistence type="predicted"/>
<dbReference type="PANTHER" id="PTHR38477">
    <property type="entry name" value="HYPOTHETICAL EXPORTED PROTEIN"/>
    <property type="match status" value="1"/>
</dbReference>
<gene>
    <name evidence="1" type="ORF">GCM10007966_08010</name>
</gene>
<sequence>MNFLLLIFLAAMTMDVNELLLKPHKNAFSPSWGAYLPISGEMSLKILQPSESAKEAVWLNAVKTMLKNQAPTMSESVIHKIMKTLKCTHQYDVNHTPVLTVIDYSLPSNQKRLWVFDLEKKQLLFNTYVSHGIKSGILNSHYFSNTNNSKASSIGVFKTNESYYGRHGLALRLTGLEAGFNDQASRRAIVMHGGWYMEEEFVKKYGRPGRSWGCPAIPKTLTKSIIQTIKDEGLLVAYYPSERWFLQSKYFQCDNTCMHPNAKLATNLEEPEEARDAILFVEKNNNDRHEENEPIVVMSADDYIRTFNTNAPLKRMLRRQINKMEYIALNSNEFQSLLNQSSESQTIQANRLQDVFFVIPHVKRRNGAYLGTEMKFVKLGKIKNVSLNEDEPSGNSPSQFIVHFDNNPSLKLKTTDEFIRWLGL</sequence>
<evidence type="ECO:0008006" key="3">
    <source>
        <dbReference type="Google" id="ProtNLM"/>
    </source>
</evidence>
<keyword evidence="2" id="KW-1185">Reference proteome</keyword>